<feature type="binding site" evidence="1">
    <location>
        <position position="58"/>
    </location>
    <ligand>
        <name>substrate</name>
    </ligand>
</feature>
<dbReference type="GO" id="GO:0005737">
    <property type="term" value="C:cytoplasm"/>
    <property type="evidence" value="ECO:0007669"/>
    <property type="project" value="TreeGrafter"/>
</dbReference>
<accession>A0A223D557</accession>
<dbReference type="Proteomes" id="UP000214688">
    <property type="component" value="Chromosome"/>
</dbReference>
<protein>
    <submittedName>
        <fullName evidence="2">Histidine phosphatase family protein</fullName>
    </submittedName>
</protein>
<dbReference type="InterPro" id="IPR050275">
    <property type="entry name" value="PGM_Phosphatase"/>
</dbReference>
<dbReference type="PANTHER" id="PTHR48100:SF1">
    <property type="entry name" value="HISTIDINE PHOSPHATASE FAMILY PROTEIN-RELATED"/>
    <property type="match status" value="1"/>
</dbReference>
<dbReference type="RefSeq" id="WP_094237851.1">
    <property type="nucleotide sequence ID" value="NZ_CP022657.1"/>
</dbReference>
<dbReference type="SMART" id="SM00855">
    <property type="entry name" value="PGAM"/>
    <property type="match status" value="1"/>
</dbReference>
<dbReference type="InterPro" id="IPR029033">
    <property type="entry name" value="His_PPase_superfam"/>
</dbReference>
<dbReference type="OrthoDB" id="9782128at2"/>
<dbReference type="Pfam" id="PF00300">
    <property type="entry name" value="His_Phos_1"/>
    <property type="match status" value="1"/>
</dbReference>
<dbReference type="SUPFAM" id="SSF53254">
    <property type="entry name" value="Phosphoglycerate mutase-like"/>
    <property type="match status" value="1"/>
</dbReference>
<evidence type="ECO:0000313" key="2">
    <source>
        <dbReference type="EMBL" id="ASS76620.1"/>
    </source>
</evidence>
<proteinExistence type="predicted"/>
<name>A0A223D557_9BACL</name>
<evidence type="ECO:0000313" key="3">
    <source>
        <dbReference type="Proteomes" id="UP000214688"/>
    </source>
</evidence>
<dbReference type="CDD" id="cd07067">
    <property type="entry name" value="HP_PGM_like"/>
    <property type="match status" value="1"/>
</dbReference>
<dbReference type="Gene3D" id="3.40.50.1240">
    <property type="entry name" value="Phosphoglycerate mutase-like"/>
    <property type="match status" value="1"/>
</dbReference>
<dbReference type="InterPro" id="IPR013078">
    <property type="entry name" value="His_Pase_superF_clade-1"/>
</dbReference>
<dbReference type="GO" id="GO:0016791">
    <property type="term" value="F:phosphatase activity"/>
    <property type="evidence" value="ECO:0007669"/>
    <property type="project" value="TreeGrafter"/>
</dbReference>
<dbReference type="PANTHER" id="PTHR48100">
    <property type="entry name" value="BROAD-SPECIFICITY PHOSPHATASE YOR283W-RELATED"/>
    <property type="match status" value="1"/>
</dbReference>
<organism evidence="2 3">
    <name type="scientific">Tumebacillus algifaecis</name>
    <dbReference type="NCBI Taxonomy" id="1214604"/>
    <lineage>
        <taxon>Bacteria</taxon>
        <taxon>Bacillati</taxon>
        <taxon>Bacillota</taxon>
        <taxon>Bacilli</taxon>
        <taxon>Bacillales</taxon>
        <taxon>Alicyclobacillaceae</taxon>
        <taxon>Tumebacillus</taxon>
    </lineage>
</organism>
<keyword evidence="3" id="KW-1185">Reference proteome</keyword>
<gene>
    <name evidence="2" type="ORF">CIG75_17705</name>
</gene>
<reference evidence="2 3" key="1">
    <citation type="journal article" date="2015" name="Int. J. Syst. Evol. Microbiol.">
        <title>Tumebacillus algifaecis sp. nov., isolated from decomposing algal scum.</title>
        <authorList>
            <person name="Wu Y.F."/>
            <person name="Zhang B."/>
            <person name="Xing P."/>
            <person name="Wu Q.L."/>
            <person name="Liu S.J."/>
        </authorList>
    </citation>
    <scope>NUCLEOTIDE SEQUENCE [LARGE SCALE GENOMIC DNA]</scope>
    <source>
        <strain evidence="2 3">THMBR28</strain>
    </source>
</reference>
<sequence length="200" mass="22332">MEILLIRHGESEADLLQVHEGRADFPLTERGRQQVRAMAARVQAEMPPELIFGSTLLRAQETATLLSEAVGCPLELLPDLMEINNGKQAGLPLAEGDRLHPIPTLPHVPFEEGESWFQFRMRAESVLSQIITTCAGRNERIAIVSHGGMISALLQSFLRMPVLNTCYFHSGDTAIHVLVHREPQRMVRVLNDTEHLKSLS</sequence>
<dbReference type="EMBL" id="CP022657">
    <property type="protein sequence ID" value="ASS76620.1"/>
    <property type="molecule type" value="Genomic_DNA"/>
</dbReference>
<dbReference type="AlphaFoldDB" id="A0A223D557"/>
<dbReference type="KEGG" id="tab:CIG75_17705"/>
<evidence type="ECO:0000256" key="1">
    <source>
        <dbReference type="PIRSR" id="PIRSR613078-2"/>
    </source>
</evidence>